<dbReference type="InterPro" id="IPR020081">
    <property type="entry name" value="SsrA-bd_prot_CS"/>
</dbReference>
<dbReference type="NCBIfam" id="TIGR00086">
    <property type="entry name" value="smpB"/>
    <property type="match status" value="1"/>
</dbReference>
<comment type="subcellular location">
    <subcellularLocation>
        <location evidence="3">Cytoplasm</location>
    </subcellularLocation>
    <text evidence="3">The tmRNA-SmpB complex associates with stalled 70S ribosomes.</text>
</comment>
<dbReference type="Gene3D" id="2.40.280.10">
    <property type="match status" value="1"/>
</dbReference>
<dbReference type="GO" id="GO:0003723">
    <property type="term" value="F:RNA binding"/>
    <property type="evidence" value="ECO:0007669"/>
    <property type="project" value="UniProtKB-UniRule"/>
</dbReference>
<dbReference type="InterPro" id="IPR000037">
    <property type="entry name" value="SsrA-bd_prot"/>
</dbReference>
<dbReference type="AlphaFoldDB" id="B0MWR3"/>
<dbReference type="eggNOG" id="COG0691">
    <property type="taxonomic scope" value="Bacteria"/>
</dbReference>
<dbReference type="HAMAP" id="MF_00023">
    <property type="entry name" value="SmpB"/>
    <property type="match status" value="1"/>
</dbReference>
<accession>B0MWR3</accession>
<evidence type="ECO:0000313" key="5">
    <source>
        <dbReference type="Proteomes" id="UP000005819"/>
    </source>
</evidence>
<evidence type="ECO:0000256" key="1">
    <source>
        <dbReference type="ARBA" id="ARBA00022490"/>
    </source>
</evidence>
<reference evidence="4" key="1">
    <citation type="submission" date="2007-10" db="EMBL/GenBank/DDBJ databases">
        <authorList>
            <person name="Fulton L."/>
            <person name="Clifton S."/>
            <person name="Fulton B."/>
            <person name="Xu J."/>
            <person name="Minx P."/>
            <person name="Pepin K.H."/>
            <person name="Johnson M."/>
            <person name="Thiruvilangam P."/>
            <person name="Bhonagiri V."/>
            <person name="Nash W.E."/>
            <person name="Mardis E.R."/>
            <person name="Wilson R.K."/>
        </authorList>
    </citation>
    <scope>NUCLEOTIDE SEQUENCE [LARGE SCALE GENOMIC DNA]</scope>
    <source>
        <strain evidence="4">DSM 17216</strain>
    </source>
</reference>
<dbReference type="PANTHER" id="PTHR30308">
    <property type="entry name" value="TMRNA-BINDING COMPONENT OF TRANS-TRANSLATION TAGGING COMPLEX"/>
    <property type="match status" value="1"/>
</dbReference>
<evidence type="ECO:0000313" key="4">
    <source>
        <dbReference type="EMBL" id="EDS03312.1"/>
    </source>
</evidence>
<reference evidence="4" key="2">
    <citation type="submission" date="2013-09" db="EMBL/GenBank/DDBJ databases">
        <title>Draft genome sequence of Alistipes putredinis (DSM 17216).</title>
        <authorList>
            <person name="Sudarsanam P."/>
            <person name="Ley R."/>
            <person name="Guruge J."/>
            <person name="Turnbaugh P.J."/>
            <person name="Mahowald M."/>
            <person name="Liep D."/>
            <person name="Gordon J."/>
        </authorList>
    </citation>
    <scope>NUCLEOTIDE SEQUENCE</scope>
    <source>
        <strain evidence="4">DSM 17216</strain>
    </source>
</reference>
<gene>
    <name evidence="3 4" type="primary">smpB</name>
    <name evidence="4" type="ORF">ALIPUT_01523</name>
</gene>
<dbReference type="NCBIfam" id="NF003843">
    <property type="entry name" value="PRK05422.1"/>
    <property type="match status" value="1"/>
</dbReference>
<dbReference type="HOGENOM" id="CLU_108953_0_1_10"/>
<dbReference type="InterPro" id="IPR023620">
    <property type="entry name" value="SmpB"/>
</dbReference>
<dbReference type="GO" id="GO:0070930">
    <property type="term" value="P:trans-translation-dependent protein tagging"/>
    <property type="evidence" value="ECO:0007669"/>
    <property type="project" value="TreeGrafter"/>
</dbReference>
<dbReference type="PROSITE" id="PS01317">
    <property type="entry name" value="SSRP"/>
    <property type="match status" value="1"/>
</dbReference>
<keyword evidence="2 3" id="KW-0694">RNA-binding</keyword>
<comment type="similarity">
    <text evidence="3">Belongs to the SmpB family.</text>
</comment>
<dbReference type="Pfam" id="PF01668">
    <property type="entry name" value="SmpB"/>
    <property type="match status" value="1"/>
</dbReference>
<dbReference type="GO" id="GO:0070929">
    <property type="term" value="P:trans-translation"/>
    <property type="evidence" value="ECO:0007669"/>
    <property type="project" value="UniProtKB-UniRule"/>
</dbReference>
<keyword evidence="5" id="KW-1185">Reference proteome</keyword>
<dbReference type="SUPFAM" id="SSF74982">
    <property type="entry name" value="Small protein B (SmpB)"/>
    <property type="match status" value="1"/>
</dbReference>
<sequence>MVPDRRFPNRGSGGKTEKLDMADYKNINIRNKRATFDYEIIEEWIAGIVLVGTEIKSVRLGKASITDSYCYFDKGELWIRGVNIAEYGWGTCNNHVPRRDRKLLLNRKELNKIQRALQDRGLTVVGLRLFLNERGLAKVVVGLARGRKAYDKREYLKENDAKREMDKAMKKYRA</sequence>
<dbReference type="GO" id="GO:0005829">
    <property type="term" value="C:cytosol"/>
    <property type="evidence" value="ECO:0007669"/>
    <property type="project" value="TreeGrafter"/>
</dbReference>
<evidence type="ECO:0000256" key="3">
    <source>
        <dbReference type="HAMAP-Rule" id="MF_00023"/>
    </source>
</evidence>
<name>B0MWR3_9BACT</name>
<proteinExistence type="inferred from homology"/>
<organism evidence="4 5">
    <name type="scientific">Alistipes putredinis DSM 17216</name>
    <dbReference type="NCBI Taxonomy" id="445970"/>
    <lineage>
        <taxon>Bacteria</taxon>
        <taxon>Pseudomonadati</taxon>
        <taxon>Bacteroidota</taxon>
        <taxon>Bacteroidia</taxon>
        <taxon>Bacteroidales</taxon>
        <taxon>Rikenellaceae</taxon>
        <taxon>Alistipes</taxon>
    </lineage>
</organism>
<keyword evidence="1 3" id="KW-0963">Cytoplasm</keyword>
<protein>
    <recommendedName>
        <fullName evidence="3">SsrA-binding protein</fullName>
    </recommendedName>
    <alternativeName>
        <fullName evidence="3">Small protein B</fullName>
    </alternativeName>
</protein>
<comment type="caution">
    <text evidence="4">The sequence shown here is derived from an EMBL/GenBank/DDBJ whole genome shotgun (WGS) entry which is preliminary data.</text>
</comment>
<dbReference type="Proteomes" id="UP000005819">
    <property type="component" value="Unassembled WGS sequence"/>
</dbReference>
<dbReference type="PANTHER" id="PTHR30308:SF2">
    <property type="entry name" value="SSRA-BINDING PROTEIN"/>
    <property type="match status" value="1"/>
</dbReference>
<evidence type="ECO:0000256" key="2">
    <source>
        <dbReference type="ARBA" id="ARBA00022884"/>
    </source>
</evidence>
<comment type="function">
    <text evidence="3">Required for rescue of stalled ribosomes mediated by trans-translation. Binds to transfer-messenger RNA (tmRNA), required for stable association of tmRNA with ribosomes. tmRNA and SmpB together mimic tRNA shape, replacing the anticodon stem-loop with SmpB. tmRNA is encoded by the ssrA gene; the 2 termini fold to resemble tRNA(Ala) and it encodes a 'tag peptide', a short internal open reading frame. During trans-translation Ala-aminoacylated tmRNA acts like a tRNA, entering the A-site of stalled ribosomes, displacing the stalled mRNA. The ribosome then switches to translate the ORF on the tmRNA; the nascent peptide is terminated with the 'tag peptide' encoded by the tmRNA and targeted for degradation. The ribosome is freed to recommence translation, which seems to be the essential function of trans-translation.</text>
</comment>
<dbReference type="EMBL" id="ABFK02000019">
    <property type="protein sequence ID" value="EDS03312.1"/>
    <property type="molecule type" value="Genomic_DNA"/>
</dbReference>